<gene>
    <name evidence="1" type="ORF">AVDCRST_MAG95-889</name>
</gene>
<dbReference type="AlphaFoldDB" id="A0A6J4HR20"/>
<proteinExistence type="predicted"/>
<dbReference type="EMBL" id="CADCTJ010000284">
    <property type="protein sequence ID" value="CAA9228697.1"/>
    <property type="molecule type" value="Genomic_DNA"/>
</dbReference>
<evidence type="ECO:0000313" key="1">
    <source>
        <dbReference type="EMBL" id="CAA9228697.1"/>
    </source>
</evidence>
<name>A0A6J4HR20_9BACT</name>
<protein>
    <submittedName>
        <fullName evidence="1">Uncharacterized protein</fullName>
    </submittedName>
</protein>
<reference evidence="1" key="1">
    <citation type="submission" date="2020-02" db="EMBL/GenBank/DDBJ databases">
        <authorList>
            <person name="Meier V. D."/>
        </authorList>
    </citation>
    <scope>NUCLEOTIDE SEQUENCE</scope>
    <source>
        <strain evidence="1">AVDCRST_MAG95</strain>
    </source>
</reference>
<sequence length="42" mass="5175">MLNYELGIKNDVSILLSRNIKLYLKRKLYNHHFTFCFDDNHF</sequence>
<accession>A0A6J4HR20</accession>
<organism evidence="1">
    <name type="scientific">uncultured Adhaeribacter sp</name>
    <dbReference type="NCBI Taxonomy" id="448109"/>
    <lineage>
        <taxon>Bacteria</taxon>
        <taxon>Pseudomonadati</taxon>
        <taxon>Bacteroidota</taxon>
        <taxon>Cytophagia</taxon>
        <taxon>Cytophagales</taxon>
        <taxon>Hymenobacteraceae</taxon>
        <taxon>Adhaeribacter</taxon>
        <taxon>environmental samples</taxon>
    </lineage>
</organism>